<evidence type="ECO:0000313" key="10">
    <source>
        <dbReference type="Proteomes" id="UP000239649"/>
    </source>
</evidence>
<feature type="compositionally biased region" description="Gly residues" evidence="7">
    <location>
        <begin position="345"/>
        <end position="357"/>
    </location>
</feature>
<keyword evidence="3" id="KW-0547">Nucleotide-binding</keyword>
<dbReference type="EMBL" id="LHPF02000007">
    <property type="protein sequence ID" value="PSC73216.1"/>
    <property type="molecule type" value="Genomic_DNA"/>
</dbReference>
<feature type="compositionally biased region" description="Low complexity" evidence="7">
    <location>
        <begin position="445"/>
        <end position="455"/>
    </location>
</feature>
<proteinExistence type="predicted"/>
<feature type="compositionally biased region" description="Low complexity" evidence="7">
    <location>
        <begin position="463"/>
        <end position="475"/>
    </location>
</feature>
<name>A0A2P6VGJ4_9CHLO</name>
<comment type="caution">
    <text evidence="9">The sequence shown here is derived from an EMBL/GenBank/DDBJ whole genome shotgun (WGS) entry which is preliminary data.</text>
</comment>
<sequence>MADQASLLLRRQLKELTKKPVEGFSAGLVDDSNLFEWAVTVLGPPDTLYEGGFFNAVLKFPKDYPQQPPEMRFTSEMWHPNVFPDGKVCISILHAPGVDPYNPQESASDRWSPVHTVESIVLSVISMLSSPNDESPANVDAAKDWRDNRAEFKKKVARILPSGGPSLDLQQLANVLHLAASLRKAHAAATAPPAPQPPPPLPTASSLPAGNAPPATSGTSSYRLRHPGDATVELEAPIAANASGVAGLKLPVSCNDIRGVVYLDQQVVACHCPACEQRVASGHGRPLFSFTRFERHSGSKAKKWRLSIRIDPGAVQEASIDEPPLALGQWLDSKGLVSWAPRGGLKIGPSGGGGGGSSEDEGSLMYGEDSGGGRRFAAPSSAGPDRRQAPAVGSRQGVQLGKRGRLEYDTPDLPGQEERQQWLEAQRAAFDAVAVAADAAAAAAPPDACSSAGPARGEGVDAGGASASEGSSGRATRSRHSAQHAAIFVLVYGLLDEGDDRRSFNEAYLPWLNDLPRARLESEFATLHSYLRLLGGGMPLQTVRAQMTAYLRAVIAKAAR</sequence>
<feature type="compositionally biased region" description="Pro residues" evidence="7">
    <location>
        <begin position="192"/>
        <end position="202"/>
    </location>
</feature>
<dbReference type="Gene3D" id="3.10.110.10">
    <property type="entry name" value="Ubiquitin Conjugating Enzyme"/>
    <property type="match status" value="1"/>
</dbReference>
<dbReference type="EC" id="2.3.2.23" evidence="1"/>
<keyword evidence="5" id="KW-0067">ATP-binding</keyword>
<dbReference type="CDD" id="cd23795">
    <property type="entry name" value="UBCc_UBE2G1"/>
    <property type="match status" value="1"/>
</dbReference>
<dbReference type="PANTHER" id="PTHR24067">
    <property type="entry name" value="UBIQUITIN-CONJUGATING ENZYME E2"/>
    <property type="match status" value="1"/>
</dbReference>
<organism evidence="9 10">
    <name type="scientific">Micractinium conductrix</name>
    <dbReference type="NCBI Taxonomy" id="554055"/>
    <lineage>
        <taxon>Eukaryota</taxon>
        <taxon>Viridiplantae</taxon>
        <taxon>Chlorophyta</taxon>
        <taxon>core chlorophytes</taxon>
        <taxon>Trebouxiophyceae</taxon>
        <taxon>Chlorellales</taxon>
        <taxon>Chlorellaceae</taxon>
        <taxon>Chlorella clade</taxon>
        <taxon>Micractinium</taxon>
    </lineage>
</organism>
<dbReference type="Gene3D" id="3.10.390.10">
    <property type="entry name" value="SAND domain-like"/>
    <property type="match status" value="1"/>
</dbReference>
<dbReference type="Proteomes" id="UP000239649">
    <property type="component" value="Unassembled WGS sequence"/>
</dbReference>
<dbReference type="InterPro" id="IPR016135">
    <property type="entry name" value="UBQ-conjugating_enzyme/RWD"/>
</dbReference>
<accession>A0A2P6VGJ4</accession>
<dbReference type="InterPro" id="IPR023313">
    <property type="entry name" value="UBQ-conjugating_AS"/>
</dbReference>
<keyword evidence="4" id="KW-0833">Ubl conjugation pathway</keyword>
<protein>
    <recommendedName>
        <fullName evidence="1">E2 ubiquitin-conjugating enzyme</fullName>
        <ecNumber evidence="1">2.3.2.23</ecNumber>
    </recommendedName>
</protein>
<evidence type="ECO:0000256" key="4">
    <source>
        <dbReference type="ARBA" id="ARBA00022786"/>
    </source>
</evidence>
<feature type="region of interest" description="Disordered" evidence="7">
    <location>
        <begin position="445"/>
        <end position="478"/>
    </location>
</feature>
<dbReference type="Pfam" id="PF00179">
    <property type="entry name" value="UQ_con"/>
    <property type="match status" value="1"/>
</dbReference>
<dbReference type="PROSITE" id="PS50127">
    <property type="entry name" value="UBC_2"/>
    <property type="match status" value="1"/>
</dbReference>
<evidence type="ECO:0000256" key="2">
    <source>
        <dbReference type="ARBA" id="ARBA00022679"/>
    </source>
</evidence>
<dbReference type="GO" id="GO:0061631">
    <property type="term" value="F:ubiquitin conjugating enzyme activity"/>
    <property type="evidence" value="ECO:0007669"/>
    <property type="project" value="UniProtKB-EC"/>
</dbReference>
<keyword evidence="2" id="KW-0808">Transferase</keyword>
<reference evidence="9 10" key="1">
    <citation type="journal article" date="2018" name="Plant J.">
        <title>Genome sequences of Chlorella sorokiniana UTEX 1602 and Micractinium conductrix SAG 241.80: implications to maltose excretion by a green alga.</title>
        <authorList>
            <person name="Arriola M.B."/>
            <person name="Velmurugan N."/>
            <person name="Zhang Y."/>
            <person name="Plunkett M.H."/>
            <person name="Hondzo H."/>
            <person name="Barney B.M."/>
        </authorList>
    </citation>
    <scope>NUCLEOTIDE SEQUENCE [LARGE SCALE GENOMIC DNA]</scope>
    <source>
        <strain evidence="9 10">SAG 241.80</strain>
    </source>
</reference>
<feature type="active site" description="Glycyl thioester intermediate" evidence="6">
    <location>
        <position position="89"/>
    </location>
</feature>
<feature type="region of interest" description="Disordered" evidence="7">
    <location>
        <begin position="187"/>
        <end position="225"/>
    </location>
</feature>
<gene>
    <name evidence="9" type="ORF">C2E20_3427</name>
</gene>
<feature type="region of interest" description="Disordered" evidence="7">
    <location>
        <begin position="345"/>
        <end position="413"/>
    </location>
</feature>
<evidence type="ECO:0000256" key="3">
    <source>
        <dbReference type="ARBA" id="ARBA00022741"/>
    </source>
</evidence>
<dbReference type="InterPro" id="IPR000608">
    <property type="entry name" value="UBC"/>
</dbReference>
<dbReference type="SMART" id="SM00212">
    <property type="entry name" value="UBCc"/>
    <property type="match status" value="1"/>
</dbReference>
<evidence type="ECO:0000256" key="7">
    <source>
        <dbReference type="SAM" id="MobiDB-lite"/>
    </source>
</evidence>
<dbReference type="OrthoDB" id="19692at2759"/>
<dbReference type="InterPro" id="IPR010919">
    <property type="entry name" value="SAND-like_dom_sf"/>
</dbReference>
<dbReference type="InterPro" id="IPR050113">
    <property type="entry name" value="Ub_conjugating_enzyme"/>
</dbReference>
<feature type="domain" description="UBC core" evidence="8">
    <location>
        <begin position="4"/>
        <end position="165"/>
    </location>
</feature>
<evidence type="ECO:0000256" key="6">
    <source>
        <dbReference type="PROSITE-ProRule" id="PRU10133"/>
    </source>
</evidence>
<dbReference type="STRING" id="554055.A0A2P6VGJ4"/>
<evidence type="ECO:0000313" key="9">
    <source>
        <dbReference type="EMBL" id="PSC73216.1"/>
    </source>
</evidence>
<dbReference type="SUPFAM" id="SSF54495">
    <property type="entry name" value="UBC-like"/>
    <property type="match status" value="1"/>
</dbReference>
<dbReference type="AlphaFoldDB" id="A0A2P6VGJ4"/>
<evidence type="ECO:0000256" key="1">
    <source>
        <dbReference type="ARBA" id="ARBA00012486"/>
    </source>
</evidence>
<keyword evidence="10" id="KW-1185">Reference proteome</keyword>
<evidence type="ECO:0000259" key="8">
    <source>
        <dbReference type="PROSITE" id="PS50127"/>
    </source>
</evidence>
<dbReference type="GO" id="GO:0005524">
    <property type="term" value="F:ATP binding"/>
    <property type="evidence" value="ECO:0007669"/>
    <property type="project" value="UniProtKB-KW"/>
</dbReference>
<dbReference type="FunFam" id="3.10.110.10:FF:000025">
    <property type="entry name" value="ubiquitin-conjugating enzyme E2 7"/>
    <property type="match status" value="1"/>
</dbReference>
<dbReference type="PROSITE" id="PS00183">
    <property type="entry name" value="UBC_1"/>
    <property type="match status" value="1"/>
</dbReference>
<evidence type="ECO:0000256" key="5">
    <source>
        <dbReference type="ARBA" id="ARBA00022840"/>
    </source>
</evidence>